<evidence type="ECO:0000313" key="2">
    <source>
        <dbReference type="EMBL" id="ANH38635.1"/>
    </source>
</evidence>
<sequence>MTSIQLSRPAQAHLPSLSGSQWRGATVLLAVLLVLAGTVWLSGIPLRAADVDSGAGLSLSASERGTSLSVTSLDAGASASRTVTIRNPESTDVRLALVENAAPTTAAGGALVLRIEHDDRTVYEGPFGGMADVSQDMGWVPARGESTFTFTVSLPETADPLSAGGQPAMAAYAWESTP</sequence>
<gene>
    <name evidence="2" type="ORF">I601_2210</name>
</gene>
<dbReference type="STRING" id="1300347.I601_2210"/>
<dbReference type="RefSeq" id="WP_068109392.1">
    <property type="nucleotide sequence ID" value="NZ_CP015079.1"/>
</dbReference>
<evidence type="ECO:0000256" key="1">
    <source>
        <dbReference type="SAM" id="Phobius"/>
    </source>
</evidence>
<feature type="transmembrane region" description="Helical" evidence="1">
    <location>
        <begin position="20"/>
        <end position="41"/>
    </location>
</feature>
<dbReference type="OrthoDB" id="3787459at2"/>
<keyword evidence="1" id="KW-1133">Transmembrane helix</keyword>
<dbReference type="PATRIC" id="fig|1300347.3.peg.2204"/>
<dbReference type="Proteomes" id="UP000077868">
    <property type="component" value="Chromosome"/>
</dbReference>
<keyword evidence="1" id="KW-0472">Membrane</keyword>
<dbReference type="AlphaFoldDB" id="A0A1A9GMF3"/>
<organism evidence="2 3">
    <name type="scientific">Nocardioides dokdonensis FR1436</name>
    <dbReference type="NCBI Taxonomy" id="1300347"/>
    <lineage>
        <taxon>Bacteria</taxon>
        <taxon>Bacillati</taxon>
        <taxon>Actinomycetota</taxon>
        <taxon>Actinomycetes</taxon>
        <taxon>Propionibacteriales</taxon>
        <taxon>Nocardioidaceae</taxon>
        <taxon>Nocardioides</taxon>
    </lineage>
</organism>
<keyword evidence="3" id="KW-1185">Reference proteome</keyword>
<reference evidence="2 3" key="1">
    <citation type="submission" date="2016-03" db="EMBL/GenBank/DDBJ databases">
        <title>Complete genome sequence of a soil Actinobacterium, Nocardioides dokdonensis FR1436.</title>
        <authorList>
            <person name="Kwon S.-K."/>
            <person name="Kim K."/>
            <person name="Kim J.F."/>
        </authorList>
    </citation>
    <scope>NUCLEOTIDE SEQUENCE [LARGE SCALE GENOMIC DNA]</scope>
    <source>
        <strain evidence="2 3">FR1436</strain>
    </source>
</reference>
<keyword evidence="1" id="KW-0812">Transmembrane</keyword>
<protein>
    <submittedName>
        <fullName evidence="2">Uncharacterized protein</fullName>
    </submittedName>
</protein>
<name>A0A1A9GMF3_9ACTN</name>
<proteinExistence type="predicted"/>
<evidence type="ECO:0000313" key="3">
    <source>
        <dbReference type="Proteomes" id="UP000077868"/>
    </source>
</evidence>
<dbReference type="KEGG" id="ndk:I601_2210"/>
<dbReference type="EMBL" id="CP015079">
    <property type="protein sequence ID" value="ANH38635.1"/>
    <property type="molecule type" value="Genomic_DNA"/>
</dbReference>
<accession>A0A1A9GMF3</accession>